<keyword evidence="1" id="KW-0812">Transmembrane</keyword>
<feature type="transmembrane region" description="Helical" evidence="1">
    <location>
        <begin position="111"/>
        <end position="132"/>
    </location>
</feature>
<dbReference type="Proteomes" id="UP000241203">
    <property type="component" value="Unassembled WGS sequence"/>
</dbReference>
<dbReference type="AlphaFoldDB" id="A0A2P8GTE7"/>
<reference evidence="3 5" key="2">
    <citation type="submission" date="2018-12" db="EMBL/GenBank/DDBJ databases">
        <authorList>
            <person name="hu s."/>
            <person name="Xu Y."/>
            <person name="Xu B."/>
            <person name="Li F."/>
        </authorList>
    </citation>
    <scope>NUCLEOTIDE SEQUENCE [LARGE SCALE GENOMIC DNA]</scope>
    <source>
        <strain evidence="3 5">KSW2-17</strain>
    </source>
</reference>
<keyword evidence="5" id="KW-1185">Reference proteome</keyword>
<evidence type="ECO:0000313" key="3">
    <source>
        <dbReference type="EMBL" id="RUQ84567.1"/>
    </source>
</evidence>
<keyword evidence="1" id="KW-1133">Transmembrane helix</keyword>
<evidence type="ECO:0000313" key="2">
    <source>
        <dbReference type="EMBL" id="PSL37234.1"/>
    </source>
</evidence>
<dbReference type="OrthoDB" id="5126240at2"/>
<protein>
    <submittedName>
        <fullName evidence="2">Uncharacterized membrane protein HdeD (DUF308 family)</fullName>
    </submittedName>
</protein>
<feature type="transmembrane region" description="Helical" evidence="1">
    <location>
        <begin position="182"/>
        <end position="207"/>
    </location>
</feature>
<dbReference type="EMBL" id="RZGY01000002">
    <property type="protein sequence ID" value="RUQ84567.1"/>
    <property type="molecule type" value="Genomic_DNA"/>
</dbReference>
<dbReference type="EMBL" id="PYAU01000001">
    <property type="protein sequence ID" value="PSL37234.1"/>
    <property type="molecule type" value="Genomic_DNA"/>
</dbReference>
<name>A0A2P8GTE7_9MICO</name>
<feature type="transmembrane region" description="Helical" evidence="1">
    <location>
        <begin position="144"/>
        <end position="162"/>
    </location>
</feature>
<dbReference type="Proteomes" id="UP000268291">
    <property type="component" value="Unassembled WGS sequence"/>
</dbReference>
<evidence type="ECO:0000313" key="5">
    <source>
        <dbReference type="Proteomes" id="UP000268291"/>
    </source>
</evidence>
<gene>
    <name evidence="2" type="ORF">CLV49_0841</name>
    <name evidence="3" type="ORF">ELQ93_13225</name>
</gene>
<evidence type="ECO:0000313" key="4">
    <source>
        <dbReference type="Proteomes" id="UP000241203"/>
    </source>
</evidence>
<keyword evidence="1" id="KW-0472">Membrane</keyword>
<reference evidence="2 4" key="1">
    <citation type="submission" date="2018-03" db="EMBL/GenBank/DDBJ databases">
        <title>Genomic Encyclopedia of Archaeal and Bacterial Type Strains, Phase II (KMG-II): from individual species to whole genera.</title>
        <authorList>
            <person name="Goeker M."/>
        </authorList>
    </citation>
    <scope>NUCLEOTIDE SEQUENCE [LARGE SCALE GENOMIC DNA]</scope>
    <source>
        <strain evidence="2 4">DSM 21548</strain>
    </source>
</reference>
<dbReference type="Pfam" id="PF03729">
    <property type="entry name" value="DUF308"/>
    <property type="match status" value="1"/>
</dbReference>
<feature type="transmembrane region" description="Helical" evidence="1">
    <location>
        <begin position="84"/>
        <end position="105"/>
    </location>
</feature>
<organism evidence="2 4">
    <name type="scientific">Labedella gwakjiensis</name>
    <dbReference type="NCBI Taxonomy" id="390269"/>
    <lineage>
        <taxon>Bacteria</taxon>
        <taxon>Bacillati</taxon>
        <taxon>Actinomycetota</taxon>
        <taxon>Actinomycetes</taxon>
        <taxon>Micrococcales</taxon>
        <taxon>Microbacteriaceae</taxon>
        <taxon>Labedella</taxon>
    </lineage>
</organism>
<sequence>MAHPAGVDPRATLGSTSGIARTYWPVPLVRAVVAAIAALVTTFSLDHSSIMGLLVFGVFALAAGVLGGVFGASRLGDDRASRTLFLVQAAVSGVAAIAALALSFAAPTPPAYVYLVVAWAVVTGLLELVAGVIGRERTVLARDWTVVGAITVILGIAFLAVPPDFTTNFSGAQGVSGTMTTSIMAVGLFGAYAAIIAAYLAIGAFTLKGERVRDTATDEPARDERSAS</sequence>
<feature type="transmembrane region" description="Helical" evidence="1">
    <location>
        <begin position="28"/>
        <end position="45"/>
    </location>
</feature>
<feature type="transmembrane region" description="Helical" evidence="1">
    <location>
        <begin position="51"/>
        <end position="72"/>
    </location>
</feature>
<comment type="caution">
    <text evidence="2">The sequence shown here is derived from an EMBL/GenBank/DDBJ whole genome shotgun (WGS) entry which is preliminary data.</text>
</comment>
<proteinExistence type="predicted"/>
<dbReference type="RefSeq" id="WP_106562402.1">
    <property type="nucleotide sequence ID" value="NZ_PYAU01000001.1"/>
</dbReference>
<accession>A0A2P8GTE7</accession>
<evidence type="ECO:0000256" key="1">
    <source>
        <dbReference type="SAM" id="Phobius"/>
    </source>
</evidence>
<dbReference type="InterPro" id="IPR005325">
    <property type="entry name" value="DUF308_memb"/>
</dbReference>